<keyword evidence="7 10" id="KW-0460">Magnesium</keyword>
<feature type="binding site" evidence="11">
    <location>
        <position position="143"/>
    </location>
    <ligand>
        <name>Mg(2+)</name>
        <dbReference type="ChEBI" id="CHEBI:18420"/>
    </ligand>
</feature>
<proteinExistence type="inferred from homology"/>
<dbReference type="RefSeq" id="WP_007553621.1">
    <property type="nucleotide sequence ID" value="NZ_AENT01000001.1"/>
</dbReference>
<dbReference type="Proteomes" id="UP000004594">
    <property type="component" value="Unassembled WGS sequence"/>
</dbReference>
<dbReference type="eggNOG" id="COG1477">
    <property type="taxonomic scope" value="Bacteria"/>
</dbReference>
<evidence type="ECO:0000256" key="9">
    <source>
        <dbReference type="ARBA" id="ARBA00048540"/>
    </source>
</evidence>
<comment type="cofactor">
    <cofactor evidence="11">
        <name>Mg(2+)</name>
        <dbReference type="ChEBI" id="CHEBI:18420"/>
    </cofactor>
    <cofactor evidence="11">
        <name>Mn(2+)</name>
        <dbReference type="ChEBI" id="CHEBI:29035"/>
    </cofactor>
    <text evidence="11">Magnesium. Can also use manganese.</text>
</comment>
<protein>
    <recommendedName>
        <fullName evidence="2 10">FAD:protein FMN transferase</fullName>
        <ecNumber evidence="1 10">2.7.1.180</ecNumber>
    </recommendedName>
    <alternativeName>
        <fullName evidence="8 10">Flavin transferase</fullName>
    </alternativeName>
</protein>
<comment type="caution">
    <text evidence="12">The sequence shown here is derived from an EMBL/GenBank/DDBJ whole genome shotgun (WGS) entry which is preliminary data.</text>
</comment>
<dbReference type="GO" id="GO:0046872">
    <property type="term" value="F:metal ion binding"/>
    <property type="evidence" value="ECO:0007669"/>
    <property type="project" value="UniProtKB-UniRule"/>
</dbReference>
<sequence length="314" mass="35189">MHVESGEAMGTFLQVRSENEIPCDVSLHIRKIFGDIEAVCSRFLKESEISRINENSGIRSVKVSQTCMKIIKKSMQVAEFTNGVFDPSIGAMSSLWNIGSESEYVPTEKEIQKAWSLVDYRNILIDGNSVFLENKGMSLDLGGIAKEYAIHQAANFCRKKKLEGIIIDCGGDISTVGKKPDGSDWRIGIQHPRRRNNLIASVVLASWNTVETSGDYRRFIKKDDLFQSHIFSVNNEKRVPLLSATLVYDGNCDFPLTSSALLAGGFDFSKRMLKKCKGMEAILITDKFEVFVTKNLYDYCNVISDNSEKILLDL</sequence>
<dbReference type="GO" id="GO:0016740">
    <property type="term" value="F:transferase activity"/>
    <property type="evidence" value="ECO:0007669"/>
    <property type="project" value="UniProtKB-UniRule"/>
</dbReference>
<dbReference type="PANTHER" id="PTHR30040:SF2">
    <property type="entry name" value="FAD:PROTEIN FMN TRANSFERASE"/>
    <property type="match status" value="1"/>
</dbReference>
<evidence type="ECO:0000256" key="1">
    <source>
        <dbReference type="ARBA" id="ARBA00011955"/>
    </source>
</evidence>
<evidence type="ECO:0000313" key="12">
    <source>
        <dbReference type="EMBL" id="EFR43313.1"/>
    </source>
</evidence>
<evidence type="ECO:0000256" key="11">
    <source>
        <dbReference type="PIRSR" id="PIRSR006268-2"/>
    </source>
</evidence>
<reference evidence="12 13" key="1">
    <citation type="submission" date="2010-11" db="EMBL/GenBank/DDBJ databases">
        <authorList>
            <person name="Durkin A.S."/>
            <person name="Madupu R."/>
            <person name="Torralba M."/>
            <person name="Gillis M."/>
            <person name="Methe B."/>
            <person name="Sutton G."/>
            <person name="Nelson K.E."/>
        </authorList>
    </citation>
    <scope>NUCLEOTIDE SEQUENCE [LARGE SCALE GENOMIC DNA]</scope>
    <source>
        <strain evidence="12 13">UPII 345-E</strain>
    </source>
</reference>
<keyword evidence="6 10" id="KW-0274">FAD</keyword>
<evidence type="ECO:0000256" key="8">
    <source>
        <dbReference type="ARBA" id="ARBA00031306"/>
    </source>
</evidence>
<dbReference type="InterPro" id="IPR024932">
    <property type="entry name" value="ApbE"/>
</dbReference>
<dbReference type="Pfam" id="PF02424">
    <property type="entry name" value="ApbE"/>
    <property type="match status" value="1"/>
</dbReference>
<evidence type="ECO:0000256" key="4">
    <source>
        <dbReference type="ARBA" id="ARBA00022679"/>
    </source>
</evidence>
<keyword evidence="5 10" id="KW-0479">Metal-binding</keyword>
<organism evidence="12 13">
    <name type="scientific">Dialister micraerophilus UPII 345-E</name>
    <dbReference type="NCBI Taxonomy" id="910314"/>
    <lineage>
        <taxon>Bacteria</taxon>
        <taxon>Bacillati</taxon>
        <taxon>Bacillota</taxon>
        <taxon>Negativicutes</taxon>
        <taxon>Veillonellales</taxon>
        <taxon>Veillonellaceae</taxon>
        <taxon>Dialister</taxon>
    </lineage>
</organism>
<dbReference type="SUPFAM" id="SSF143631">
    <property type="entry name" value="ApbE-like"/>
    <property type="match status" value="1"/>
</dbReference>
<dbReference type="EMBL" id="AENT01000001">
    <property type="protein sequence ID" value="EFR43313.1"/>
    <property type="molecule type" value="Genomic_DNA"/>
</dbReference>
<evidence type="ECO:0000256" key="2">
    <source>
        <dbReference type="ARBA" id="ARBA00016337"/>
    </source>
</evidence>
<evidence type="ECO:0000256" key="6">
    <source>
        <dbReference type="ARBA" id="ARBA00022827"/>
    </source>
</evidence>
<keyword evidence="3 10" id="KW-0285">Flavoprotein</keyword>
<dbReference type="Gene3D" id="3.10.520.10">
    <property type="entry name" value="ApbE-like domains"/>
    <property type="match status" value="1"/>
</dbReference>
<dbReference type="InterPro" id="IPR003374">
    <property type="entry name" value="ApbE-like_sf"/>
</dbReference>
<name>E4L742_9FIRM</name>
<accession>E4L742</accession>
<dbReference type="OrthoDB" id="9778595at2"/>
<evidence type="ECO:0000256" key="5">
    <source>
        <dbReference type="ARBA" id="ARBA00022723"/>
    </source>
</evidence>
<comment type="catalytic activity">
    <reaction evidence="9 10">
        <text>L-threonyl-[protein] + FAD = FMN-L-threonyl-[protein] + AMP + H(+)</text>
        <dbReference type="Rhea" id="RHEA:36847"/>
        <dbReference type="Rhea" id="RHEA-COMP:11060"/>
        <dbReference type="Rhea" id="RHEA-COMP:11061"/>
        <dbReference type="ChEBI" id="CHEBI:15378"/>
        <dbReference type="ChEBI" id="CHEBI:30013"/>
        <dbReference type="ChEBI" id="CHEBI:57692"/>
        <dbReference type="ChEBI" id="CHEBI:74257"/>
        <dbReference type="ChEBI" id="CHEBI:456215"/>
        <dbReference type="EC" id="2.7.1.180"/>
    </reaction>
</comment>
<evidence type="ECO:0000256" key="3">
    <source>
        <dbReference type="ARBA" id="ARBA00022630"/>
    </source>
</evidence>
<dbReference type="PIRSF" id="PIRSF006268">
    <property type="entry name" value="ApbE"/>
    <property type="match status" value="1"/>
</dbReference>
<evidence type="ECO:0000313" key="13">
    <source>
        <dbReference type="Proteomes" id="UP000004594"/>
    </source>
</evidence>
<gene>
    <name evidence="12" type="ORF">HMPREF9220_1334</name>
</gene>
<keyword evidence="4 10" id="KW-0808">Transferase</keyword>
<dbReference type="EC" id="2.7.1.180" evidence="1 10"/>
<evidence type="ECO:0000256" key="10">
    <source>
        <dbReference type="PIRNR" id="PIRNR006268"/>
    </source>
</evidence>
<dbReference type="PANTHER" id="PTHR30040">
    <property type="entry name" value="THIAMINE BIOSYNTHESIS LIPOPROTEIN APBE"/>
    <property type="match status" value="1"/>
</dbReference>
<dbReference type="AlphaFoldDB" id="E4L742"/>
<evidence type="ECO:0000256" key="7">
    <source>
        <dbReference type="ARBA" id="ARBA00022842"/>
    </source>
</evidence>
<comment type="similarity">
    <text evidence="10">Belongs to the ApbE family.</text>
</comment>